<proteinExistence type="predicted"/>
<evidence type="ECO:0008006" key="2">
    <source>
        <dbReference type="Google" id="ProtNLM"/>
    </source>
</evidence>
<dbReference type="EMBL" id="EU643475">
    <property type="protein sequence ID" value="ACD54633.1"/>
    <property type="molecule type" value="Genomic_DNA"/>
</dbReference>
<accession>B3G485</accession>
<dbReference type="SUPFAM" id="SSF57850">
    <property type="entry name" value="RING/U-box"/>
    <property type="match status" value="1"/>
</dbReference>
<reference evidence="1" key="1">
    <citation type="journal article" date="2008" name="Science">
        <title>Massive horizontal gene transfer in bdelloid rotifers.</title>
        <authorList>
            <person name="Gladyshev E.A."/>
            <person name="Meselson M.S."/>
            <person name="Arkhipova I.R."/>
        </authorList>
    </citation>
    <scope>NUCLEOTIDE SEQUENCE</scope>
</reference>
<organism evidence="1">
    <name type="scientific">Adineta vaga</name>
    <name type="common">Rotifer</name>
    <name type="synonym">Callidina vaga</name>
    <dbReference type="NCBI Taxonomy" id="104782"/>
    <lineage>
        <taxon>Eukaryota</taxon>
        <taxon>Metazoa</taxon>
        <taxon>Spiralia</taxon>
        <taxon>Gnathifera</taxon>
        <taxon>Rotifera</taxon>
        <taxon>Eurotatoria</taxon>
        <taxon>Bdelloidea</taxon>
        <taxon>Adinetida</taxon>
        <taxon>Adinetidae</taxon>
        <taxon>Adineta</taxon>
    </lineage>
</organism>
<name>B3G485_ADIVA</name>
<evidence type="ECO:0000313" key="1">
    <source>
        <dbReference type="EMBL" id="ACD54633.1"/>
    </source>
</evidence>
<protein>
    <recommendedName>
        <fullName evidence="2">B box-type domain-containing protein</fullName>
    </recommendedName>
</protein>
<sequence>MSAAIVNNRCNLFFEPPHEQKCSACDNPMGIFTCHGCSKVYCQQHAAQHREPLKDKLASLIDENEKLDIHFDNDGYTGEHRSLEKAINEWEDKSIEQIRQAAAEARKKLLDISSGYENNPLRKMKDCHQAFTARLERAYVKNDYHEQHISYWAQFLEDLRQNYIRFRSNFARIEYCSKIFISKILVIGIPVAPRFTKWCSYQKELVPTIALRQSEYFQDDGYSGSLVMGPCGQTTTIIPTSTPRISNIFTSVDSDYVHELQTGEYRFRLDERCRFIGIMTKTANQKNAPLNTPSVYGWCTTEDAIYRDGYRQLTAPNDLNPGDTLSLYISSEQRLIRLKNLTRNRTLELPIDLNKCALPWQLKIVISTDYYQ</sequence>
<dbReference type="AlphaFoldDB" id="B3G485"/>